<dbReference type="Proteomes" id="UP001596109">
    <property type="component" value="Unassembled WGS sequence"/>
</dbReference>
<dbReference type="InterPro" id="IPR027417">
    <property type="entry name" value="P-loop_NTPase"/>
</dbReference>
<dbReference type="NCBIfam" id="TIGR02680">
    <property type="entry name" value="TIGR02680 family protein"/>
    <property type="match status" value="1"/>
</dbReference>
<keyword evidence="3" id="KW-1185">Reference proteome</keyword>
<reference evidence="3" key="1">
    <citation type="journal article" date="2019" name="Int. J. Syst. Evol. Microbiol.">
        <title>The Global Catalogue of Microorganisms (GCM) 10K type strain sequencing project: providing services to taxonomists for standard genome sequencing and annotation.</title>
        <authorList>
            <consortium name="The Broad Institute Genomics Platform"/>
            <consortium name="The Broad Institute Genome Sequencing Center for Infectious Disease"/>
            <person name="Wu L."/>
            <person name="Ma J."/>
        </authorList>
    </citation>
    <scope>NUCLEOTIDE SEQUENCE [LARGE SCALE GENOMIC DNA]</scope>
    <source>
        <strain evidence="3">CGMCC 4.1434</strain>
    </source>
</reference>
<dbReference type="Gene3D" id="3.40.50.300">
    <property type="entry name" value="P-loop containing nucleotide triphosphate hydrolases"/>
    <property type="match status" value="1"/>
</dbReference>
<evidence type="ECO:0000313" key="2">
    <source>
        <dbReference type="EMBL" id="MFC5587387.1"/>
    </source>
</evidence>
<gene>
    <name evidence="2" type="ORF">ACFPRA_00505</name>
</gene>
<feature type="coiled-coil region" evidence="1">
    <location>
        <begin position="551"/>
        <end position="578"/>
    </location>
</feature>
<accession>A0ABW0TD83</accession>
<dbReference type="RefSeq" id="WP_381429356.1">
    <property type="nucleotide sequence ID" value="NZ_JBHSNO010000001.1"/>
</dbReference>
<name>A0ABW0TD83_9BACL</name>
<proteinExistence type="predicted"/>
<organism evidence="2 3">
    <name type="scientific">Sporosarcina soli</name>
    <dbReference type="NCBI Taxonomy" id="334736"/>
    <lineage>
        <taxon>Bacteria</taxon>
        <taxon>Bacillati</taxon>
        <taxon>Bacillota</taxon>
        <taxon>Bacilli</taxon>
        <taxon>Bacillales</taxon>
        <taxon>Caryophanaceae</taxon>
        <taxon>Sporosarcina</taxon>
    </lineage>
</organism>
<dbReference type="SUPFAM" id="SSF52540">
    <property type="entry name" value="P-loop containing nucleoside triphosphate hydrolases"/>
    <property type="match status" value="1"/>
</dbReference>
<keyword evidence="1" id="KW-0175">Coiled coil</keyword>
<comment type="caution">
    <text evidence="2">The sequence shown here is derived from an EMBL/GenBank/DDBJ whole genome shotgun (WGS) entry which is preliminary data.</text>
</comment>
<feature type="coiled-coil region" evidence="1">
    <location>
        <begin position="228"/>
        <end position="400"/>
    </location>
</feature>
<sequence length="1369" mass="159894">MNNSKWSMNRAGLLNFWYYDDEIFTFSDGKLLLRGTNGSGKSVTMQSFLPVLLDGKKSPDRLDPFGSRARKMEDYLLGEKEVTNRDERTGYLFIEYKKKGMEQYVTTGIGMQAKRNKGIKSWYFLLTDNRRIGQDIDLAIADQGERIPLSAKQLENRIGQGGYVVHSQKEYMDLVNKYIFGFQSNEAYEDLIKLLIQLRSPKLSKDFKPTVIYEILGSALPALTDDELRHLSETIENMDQTQQQLEQLEREFASTGKLVKQYHLYNQFMLAERAGQWQCARERYDEAAGKMENLEAQQLELKRVIESLQMDKSSFEQRLQLAKTEEEQLRSHDVWQLESKLSEKKDAMNTLEKEIERLQIKWDEKRGQHSRIIVERETLQQELQKNKTDVQNALGELELDATESAFIQHTENDAHYQRHREQSIDFTLWLQEAKAHERLLTTLKELVAEEQRLTENHLLLQRQSSDKKQHVDNLLQQQEHLEQWFTEQKQLLTNHVFGWIERHPELQFSDEQIQNIARLLGGLYETNRYDDVREQLLTAINSRVTAVQTNASITKNAIVEIEKIIEQAKNELHHWKTLKMPHPDRADDTNTFRSQLDVHNKAYLPFYAAVEFLDHVTEEQKERLESALKQTGLLDSIITGQQLSPIGDRVIQTNPLVLVPTLADYLRPDVDADSPIAASIVDDVLRSIQLERKGEGFALDADGTYAIGCLIGHAPNEGPSKYIGRSSRKRFQQGKIEECELEIDRLQLERNELDIRLLHFQEQLQQIEEWKKTMPQDDALYEVNDEKHRHSLLLKQEQTALQLLDRQWKEALSELRKVKVQLHGKGNELNIKLTAETIGQALEAASSYLEQLHELDKAHQRGVNARKQIQFLHERIYEKEAELDELKGEQNMKETKRSHTSAEIKSIETQMKLEGIDEIRAHIQQVQQTLKEAEQVIDEIREGLPKKEAELNVCMEKSESAQISAKFWGNMTSEWERIVQTELALRFVEMEETEPLPILSFLSPITEKYDRSKLSEQLTKTFYNEQLQLTEYRMFEYTEETAVPEWLSENWGDYFEPFKNEWVQLQGRRLIQMEYQGQRVNPYFVLTSLENELAEQKGWLDEQDRQLYEDIIVNTVGSILRNRIQRAEKWVREMDKIMASRNNSSGLIFSISWKPLTAESEQELDTKDLVSLLQRNSKFLSEEDLNKITKHFQSRILKAKELIQLRNEGSTLHQVLKEVLDYRKWFTFILSYKKENEPKRELTNNAFFRFSGGEKAMAMYIPLFTAAYSRYKEAGEMAPYIISLDEAFAGVDENNIRDMFEVVEQLGFDYIMNSQALWGDYDTIPQLSICELIRPKNADSVAVIRYEWDGKQRKLVLDEDPIEELIPND</sequence>
<feature type="coiled-coil region" evidence="1">
    <location>
        <begin position="436"/>
        <end position="463"/>
    </location>
</feature>
<evidence type="ECO:0000313" key="3">
    <source>
        <dbReference type="Proteomes" id="UP001596109"/>
    </source>
</evidence>
<protein>
    <submittedName>
        <fullName evidence="2">TIGR02680 family protein</fullName>
    </submittedName>
</protein>
<feature type="coiled-coil region" evidence="1">
    <location>
        <begin position="916"/>
        <end position="950"/>
    </location>
</feature>
<dbReference type="EMBL" id="JBHSNO010000001">
    <property type="protein sequence ID" value="MFC5587387.1"/>
    <property type="molecule type" value="Genomic_DNA"/>
</dbReference>
<dbReference type="InterPro" id="IPR013496">
    <property type="entry name" value="CHP02680"/>
</dbReference>
<feature type="coiled-coil region" evidence="1">
    <location>
        <begin position="729"/>
        <end position="763"/>
    </location>
</feature>
<evidence type="ECO:0000256" key="1">
    <source>
        <dbReference type="SAM" id="Coils"/>
    </source>
</evidence>
<dbReference type="Pfam" id="PF13558">
    <property type="entry name" value="SbcC_Walker_B"/>
    <property type="match status" value="1"/>
</dbReference>